<dbReference type="PANTHER" id="PTHR12608:SF1">
    <property type="entry name" value="TRANSMEMBRANE PROTEIN 165"/>
    <property type="match status" value="1"/>
</dbReference>
<dbReference type="InterPro" id="IPR049555">
    <property type="entry name" value="GDT1-like_CS"/>
</dbReference>
<keyword evidence="9" id="KW-1185">Reference proteome</keyword>
<feature type="compositionally biased region" description="Acidic residues" evidence="7">
    <location>
        <begin position="78"/>
        <end position="87"/>
    </location>
</feature>
<comment type="subcellular location">
    <subcellularLocation>
        <location evidence="1 6">Membrane</location>
        <topology evidence="1 6">Multi-pass membrane protein</topology>
    </subcellularLocation>
</comment>
<dbReference type="GO" id="GO:0005384">
    <property type="term" value="F:manganese ion transmembrane transporter activity"/>
    <property type="evidence" value="ECO:0007669"/>
    <property type="project" value="TreeGrafter"/>
</dbReference>
<evidence type="ECO:0000256" key="1">
    <source>
        <dbReference type="ARBA" id="ARBA00004141"/>
    </source>
</evidence>
<dbReference type="EMBL" id="JAGSYN010000277">
    <property type="protein sequence ID" value="KAG7660571.1"/>
    <property type="molecule type" value="Genomic_DNA"/>
</dbReference>
<evidence type="ECO:0000256" key="7">
    <source>
        <dbReference type="SAM" id="MobiDB-lite"/>
    </source>
</evidence>
<feature type="transmembrane region" description="Helical" evidence="6">
    <location>
        <begin position="306"/>
        <end position="326"/>
    </location>
</feature>
<dbReference type="GO" id="GO:0015085">
    <property type="term" value="F:calcium ion transmembrane transporter activity"/>
    <property type="evidence" value="ECO:0007669"/>
    <property type="project" value="TreeGrafter"/>
</dbReference>
<comment type="similarity">
    <text evidence="2 6">Belongs to the GDT1 family.</text>
</comment>
<dbReference type="GO" id="GO:0000329">
    <property type="term" value="C:fungal-type vacuole membrane"/>
    <property type="evidence" value="ECO:0007669"/>
    <property type="project" value="TreeGrafter"/>
</dbReference>
<gene>
    <name evidence="8" type="ORF">J8A68_005990</name>
</gene>
<feature type="region of interest" description="Disordered" evidence="7">
    <location>
        <begin position="56"/>
        <end position="87"/>
    </location>
</feature>
<feature type="transmembrane region" description="Helical" evidence="6">
    <location>
        <begin position="272"/>
        <end position="294"/>
    </location>
</feature>
<evidence type="ECO:0000256" key="2">
    <source>
        <dbReference type="ARBA" id="ARBA00009190"/>
    </source>
</evidence>
<organism evidence="8 9">
    <name type="scientific">[Candida] subhashii</name>
    <dbReference type="NCBI Taxonomy" id="561895"/>
    <lineage>
        <taxon>Eukaryota</taxon>
        <taxon>Fungi</taxon>
        <taxon>Dikarya</taxon>
        <taxon>Ascomycota</taxon>
        <taxon>Saccharomycotina</taxon>
        <taxon>Pichiomycetes</taxon>
        <taxon>Debaryomycetaceae</taxon>
        <taxon>Spathaspora</taxon>
    </lineage>
</organism>
<feature type="chain" id="PRO_5035337054" description="GDT1 family protein" evidence="6">
    <location>
        <begin position="24"/>
        <end position="331"/>
    </location>
</feature>
<dbReference type="Proteomes" id="UP000694255">
    <property type="component" value="Unassembled WGS sequence"/>
</dbReference>
<protein>
    <recommendedName>
        <fullName evidence="6">GDT1 family protein</fullName>
    </recommendedName>
</protein>
<keyword evidence="6" id="KW-0732">Signal</keyword>
<dbReference type="AlphaFoldDB" id="A0A8J5UIX6"/>
<dbReference type="GeneID" id="73472790"/>
<evidence type="ECO:0000313" key="8">
    <source>
        <dbReference type="EMBL" id="KAG7660571.1"/>
    </source>
</evidence>
<feature type="signal peptide" evidence="6">
    <location>
        <begin position="1"/>
        <end position="23"/>
    </location>
</feature>
<dbReference type="Pfam" id="PF01169">
    <property type="entry name" value="GDT1"/>
    <property type="match status" value="2"/>
</dbReference>
<dbReference type="PANTHER" id="PTHR12608">
    <property type="entry name" value="TRANSMEMBRANE PROTEIN HTP-1 RELATED"/>
    <property type="match status" value="1"/>
</dbReference>
<dbReference type="RefSeq" id="XP_049260804.1">
    <property type="nucleotide sequence ID" value="XM_049410115.1"/>
</dbReference>
<name>A0A8J5UIX6_9ASCO</name>
<feature type="transmembrane region" description="Helical" evidence="6">
    <location>
        <begin position="125"/>
        <end position="145"/>
    </location>
</feature>
<keyword evidence="3 6" id="KW-0812">Transmembrane</keyword>
<comment type="caution">
    <text evidence="8">The sequence shown here is derived from an EMBL/GenBank/DDBJ whole genome shotgun (WGS) entry which is preliminary data.</text>
</comment>
<feature type="transmembrane region" description="Helical" evidence="6">
    <location>
        <begin position="234"/>
        <end position="252"/>
    </location>
</feature>
<reference evidence="8 9" key="1">
    <citation type="journal article" date="2021" name="DNA Res.">
        <title>Genome analysis of Candida subhashii reveals its hybrid nature and dual mitochondrial genome conformations.</title>
        <authorList>
            <person name="Mixao V."/>
            <person name="Hegedusova E."/>
            <person name="Saus E."/>
            <person name="Pryszcz L.P."/>
            <person name="Cillingova A."/>
            <person name="Nosek J."/>
            <person name="Gabaldon T."/>
        </authorList>
    </citation>
    <scope>NUCLEOTIDE SEQUENCE [LARGE SCALE GENOMIC DNA]</scope>
    <source>
        <strain evidence="8 9">CBS 10753</strain>
    </source>
</reference>
<keyword evidence="4 6" id="KW-1133">Transmembrane helix</keyword>
<evidence type="ECO:0000256" key="4">
    <source>
        <dbReference type="ARBA" id="ARBA00022989"/>
    </source>
</evidence>
<evidence type="ECO:0000256" key="5">
    <source>
        <dbReference type="ARBA" id="ARBA00023136"/>
    </source>
</evidence>
<evidence type="ECO:0000313" key="9">
    <source>
        <dbReference type="Proteomes" id="UP000694255"/>
    </source>
</evidence>
<evidence type="ECO:0000256" key="3">
    <source>
        <dbReference type="ARBA" id="ARBA00022692"/>
    </source>
</evidence>
<evidence type="ECO:0000256" key="6">
    <source>
        <dbReference type="RuleBase" id="RU365102"/>
    </source>
</evidence>
<dbReference type="GO" id="GO:0032468">
    <property type="term" value="P:Golgi calcium ion homeostasis"/>
    <property type="evidence" value="ECO:0007669"/>
    <property type="project" value="TreeGrafter"/>
</dbReference>
<dbReference type="PROSITE" id="PS01214">
    <property type="entry name" value="UPF0016"/>
    <property type="match status" value="1"/>
</dbReference>
<sequence>MKYSKLLLALTLTSVSLAAAVQADDVALGAAIPAEGSESDYDAAKGNGKLSVQVINDQDNQPTPDNLKNPLKPYNSSDSEDDDDEEVESSSYNSFIMSISMIIVSEIGDKTFLIAALMAMRNSRLVVFSAAFSSLAVMTVLSGIVGHALPTLISQRLTQFLASILFVVFGIKLLKEGLSMSKDLGVDEELAEVEEEIASSKLNYQLNDIEGGIKESKPSKTEWYQEVGQQVEDLASFILSPVWIQVFVMTFLGEWGDRSQIATIAMAAGSEYWFVIMGAIIGHGLCTAAACLGGKLLAKKISMRNVTLGGAIAFFIFAMLYFYNAYYDIEG</sequence>
<accession>A0A8J5UIX6</accession>
<dbReference type="GO" id="GO:0032472">
    <property type="term" value="P:Golgi calcium ion transport"/>
    <property type="evidence" value="ECO:0007669"/>
    <property type="project" value="TreeGrafter"/>
</dbReference>
<feature type="compositionally biased region" description="Polar residues" evidence="7">
    <location>
        <begin position="56"/>
        <end position="66"/>
    </location>
</feature>
<dbReference type="OrthoDB" id="442680at2759"/>
<keyword evidence="5 6" id="KW-0472">Membrane</keyword>
<dbReference type="GO" id="GO:0005794">
    <property type="term" value="C:Golgi apparatus"/>
    <property type="evidence" value="ECO:0007669"/>
    <property type="project" value="TreeGrafter"/>
</dbReference>
<dbReference type="InterPro" id="IPR001727">
    <property type="entry name" value="GDT1-like"/>
</dbReference>
<feature type="transmembrane region" description="Helical" evidence="6">
    <location>
        <begin position="157"/>
        <end position="174"/>
    </location>
</feature>
<proteinExistence type="inferred from homology"/>